<evidence type="ECO:0000313" key="2">
    <source>
        <dbReference type="EMBL" id="CAE6737518.1"/>
    </source>
</evidence>
<keyword evidence="1" id="KW-1133">Transmembrane helix</keyword>
<reference evidence="4 5" key="1">
    <citation type="submission" date="2021-02" db="EMBL/GenBank/DDBJ databases">
        <authorList>
            <person name="Pothier F. J."/>
        </authorList>
    </citation>
    <scope>NUCLEOTIDE SEQUENCE</scope>
    <source>
        <strain evidence="2 5">301</strain>
        <strain evidence="3 4">CFBP 1159</strain>
    </source>
</reference>
<feature type="transmembrane region" description="Helical" evidence="1">
    <location>
        <begin position="125"/>
        <end position="141"/>
    </location>
</feature>
<feature type="transmembrane region" description="Helical" evidence="1">
    <location>
        <begin position="52"/>
        <end position="72"/>
    </location>
</feature>
<proteinExistence type="predicted"/>
<dbReference type="Proteomes" id="UP000835243">
    <property type="component" value="Chromosome"/>
</dbReference>
<organism evidence="3">
    <name type="scientific">Xanthomonas arboricola pv. corylina</name>
    <dbReference type="NCBI Taxonomy" id="487821"/>
    <lineage>
        <taxon>Bacteria</taxon>
        <taxon>Pseudomonadati</taxon>
        <taxon>Pseudomonadota</taxon>
        <taxon>Gammaproteobacteria</taxon>
        <taxon>Lysobacterales</taxon>
        <taxon>Lysobacteraceae</taxon>
        <taxon>Xanthomonas</taxon>
    </lineage>
</organism>
<keyword evidence="5" id="KW-1185">Reference proteome</keyword>
<dbReference type="AlphaFoldDB" id="A0A8D6VEQ1"/>
<evidence type="ECO:0000313" key="4">
    <source>
        <dbReference type="Proteomes" id="UP000835243"/>
    </source>
</evidence>
<name>A0A8D6VEQ1_9XANT</name>
<dbReference type="Proteomes" id="UP000835287">
    <property type="component" value="Chromosome"/>
</dbReference>
<feature type="transmembrane region" description="Helical" evidence="1">
    <location>
        <begin position="20"/>
        <end position="40"/>
    </location>
</feature>
<keyword evidence="1" id="KW-0472">Membrane</keyword>
<dbReference type="EMBL" id="HG992338">
    <property type="protein sequence ID" value="CAE6737544.1"/>
    <property type="molecule type" value="Genomic_DNA"/>
</dbReference>
<sequence length="230" mass="25303">MSFTSEIIPPLLRYMKEKGLSFLVTLVAVGAISGIAFALLGPAKAVSFSEKGMAVGLLGIFVARLSEACMAYRSKFVRVIFMKGISSYLRKQSTASLIERSEVRKAALAIAYVDHLRVKTLKVRGLLLASFAVFLCIWLLAPQYETLSLALTCLIAHLVITFYLMALGFRVKNGYFGRSEGEARKFIKYIQENAESIDFNNGDGSGRRIFEQIVSSTTHKVPVSNGVASR</sequence>
<dbReference type="EMBL" id="HG992341">
    <property type="protein sequence ID" value="CAE6813619.1"/>
    <property type="molecule type" value="Genomic_DNA"/>
</dbReference>
<evidence type="ECO:0000313" key="5">
    <source>
        <dbReference type="Proteomes" id="UP000835287"/>
    </source>
</evidence>
<dbReference type="RefSeq" id="WP_275548368.1">
    <property type="nucleotide sequence ID" value="NZ_HG992338.1"/>
</dbReference>
<evidence type="ECO:0000256" key="1">
    <source>
        <dbReference type="SAM" id="Phobius"/>
    </source>
</evidence>
<keyword evidence="1" id="KW-0812">Transmembrane</keyword>
<evidence type="ECO:0000313" key="3">
    <source>
        <dbReference type="EMBL" id="CAE6813653.1"/>
    </source>
</evidence>
<accession>A0A8D6VEQ1</accession>
<dbReference type="EMBL" id="HG992338">
    <property type="protein sequence ID" value="CAE6737518.1"/>
    <property type="molecule type" value="Genomic_DNA"/>
</dbReference>
<gene>
    <name evidence="3" type="ORF">CFBP1159_31820</name>
    <name evidence="2" type="ORF">XAC301_13490</name>
</gene>
<protein>
    <submittedName>
        <fullName evidence="3">Uncharacterized protein</fullName>
    </submittedName>
</protein>
<dbReference type="EMBL" id="HG992341">
    <property type="protein sequence ID" value="CAE6813653.1"/>
    <property type="molecule type" value="Genomic_DNA"/>
</dbReference>
<feature type="transmembrane region" description="Helical" evidence="1">
    <location>
        <begin position="147"/>
        <end position="169"/>
    </location>
</feature>